<comment type="similarity">
    <text evidence="1">Belongs to the helicase family. UvrD subfamily.</text>
</comment>
<dbReference type="Gene3D" id="3.40.50.300">
    <property type="entry name" value="P-loop containing nucleotide triphosphate hydrolases"/>
    <property type="match status" value="2"/>
</dbReference>
<proteinExistence type="inferred from homology"/>
<keyword evidence="4 11" id="KW-0347">Helicase</keyword>
<keyword evidence="3 11" id="KW-0378">Hydrolase</keyword>
<evidence type="ECO:0000256" key="6">
    <source>
        <dbReference type="ARBA" id="ARBA00023125"/>
    </source>
</evidence>
<keyword evidence="7" id="KW-0413">Isomerase</keyword>
<dbReference type="InterPro" id="IPR014017">
    <property type="entry name" value="DNA_helicase_UvrD-like_C"/>
</dbReference>
<dbReference type="InterPro" id="IPR000212">
    <property type="entry name" value="DNA_helicase_UvrD/REP"/>
</dbReference>
<dbReference type="Gene3D" id="1.10.486.10">
    <property type="entry name" value="PCRA, domain 4"/>
    <property type="match status" value="1"/>
</dbReference>
<keyword evidence="2 11" id="KW-0547">Nucleotide-binding</keyword>
<gene>
    <name evidence="15" type="ORF">AN477_12885</name>
</gene>
<protein>
    <recommendedName>
        <fullName evidence="9">DNA 3'-5' helicase</fullName>
        <ecNumber evidence="9">5.6.2.4</ecNumber>
    </recommendedName>
</protein>
<dbReference type="GO" id="GO:0005829">
    <property type="term" value="C:cytosol"/>
    <property type="evidence" value="ECO:0007669"/>
    <property type="project" value="TreeGrafter"/>
</dbReference>
<evidence type="ECO:0000256" key="4">
    <source>
        <dbReference type="ARBA" id="ARBA00022806"/>
    </source>
</evidence>
<dbReference type="GO" id="GO:0005524">
    <property type="term" value="F:ATP binding"/>
    <property type="evidence" value="ECO:0007669"/>
    <property type="project" value="UniProtKB-UniRule"/>
</dbReference>
<reference evidence="15 16" key="1">
    <citation type="submission" date="2015-09" db="EMBL/GenBank/DDBJ databases">
        <title>Draft genome sequence of Alicyclobacillus ferrooxydans DSM 22381.</title>
        <authorList>
            <person name="Hemp J."/>
        </authorList>
    </citation>
    <scope>NUCLEOTIDE SEQUENCE [LARGE SCALE GENOMIC DNA]</scope>
    <source>
        <strain evidence="15 16">TC-34</strain>
    </source>
</reference>
<dbReference type="GO" id="GO:0033202">
    <property type="term" value="C:DNA helicase complex"/>
    <property type="evidence" value="ECO:0007669"/>
    <property type="project" value="TreeGrafter"/>
</dbReference>
<evidence type="ECO:0000256" key="8">
    <source>
        <dbReference type="ARBA" id="ARBA00034617"/>
    </source>
</evidence>
<evidence type="ECO:0000313" key="15">
    <source>
        <dbReference type="EMBL" id="KPV43376.1"/>
    </source>
</evidence>
<dbReference type="GO" id="GO:0016887">
    <property type="term" value="F:ATP hydrolysis activity"/>
    <property type="evidence" value="ECO:0007669"/>
    <property type="project" value="RHEA"/>
</dbReference>
<dbReference type="PROSITE" id="PS51217">
    <property type="entry name" value="UVRD_HELICASE_CTER"/>
    <property type="match status" value="1"/>
</dbReference>
<dbReference type="Gene3D" id="1.10.10.160">
    <property type="match status" value="1"/>
</dbReference>
<evidence type="ECO:0000256" key="12">
    <source>
        <dbReference type="SAM" id="MobiDB-lite"/>
    </source>
</evidence>
<dbReference type="InterPro" id="IPR014016">
    <property type="entry name" value="UvrD-like_ATP-bd"/>
</dbReference>
<feature type="region of interest" description="Disordered" evidence="12">
    <location>
        <begin position="695"/>
        <end position="779"/>
    </location>
</feature>
<organism evidence="15 16">
    <name type="scientific">Alicyclobacillus ferrooxydans</name>
    <dbReference type="NCBI Taxonomy" id="471514"/>
    <lineage>
        <taxon>Bacteria</taxon>
        <taxon>Bacillati</taxon>
        <taxon>Bacillota</taxon>
        <taxon>Bacilli</taxon>
        <taxon>Bacillales</taxon>
        <taxon>Alicyclobacillaceae</taxon>
        <taxon>Alicyclobacillus</taxon>
    </lineage>
</organism>
<dbReference type="OrthoDB" id="9810135at2"/>
<evidence type="ECO:0000256" key="1">
    <source>
        <dbReference type="ARBA" id="ARBA00009922"/>
    </source>
</evidence>
<dbReference type="PROSITE" id="PS51198">
    <property type="entry name" value="UVRD_HELICASE_ATP_BIND"/>
    <property type="match status" value="1"/>
</dbReference>
<dbReference type="GO" id="GO:0043138">
    <property type="term" value="F:3'-5' DNA helicase activity"/>
    <property type="evidence" value="ECO:0007669"/>
    <property type="project" value="UniProtKB-EC"/>
</dbReference>
<dbReference type="EMBL" id="LJCO01000052">
    <property type="protein sequence ID" value="KPV43376.1"/>
    <property type="molecule type" value="Genomic_DNA"/>
</dbReference>
<name>A0A0P9D1J2_9BACL</name>
<keyword evidence="16" id="KW-1185">Reference proteome</keyword>
<dbReference type="GO" id="GO:0000725">
    <property type="term" value="P:recombinational repair"/>
    <property type="evidence" value="ECO:0007669"/>
    <property type="project" value="TreeGrafter"/>
</dbReference>
<evidence type="ECO:0000256" key="11">
    <source>
        <dbReference type="PROSITE-ProRule" id="PRU00560"/>
    </source>
</evidence>
<comment type="catalytic activity">
    <reaction evidence="8">
        <text>Couples ATP hydrolysis with the unwinding of duplex DNA by translocating in the 3'-5' direction.</text>
        <dbReference type="EC" id="5.6.2.4"/>
    </reaction>
</comment>
<keyword evidence="6" id="KW-0238">DNA-binding</keyword>
<feature type="binding site" evidence="11">
    <location>
        <begin position="38"/>
        <end position="45"/>
    </location>
    <ligand>
        <name>ATP</name>
        <dbReference type="ChEBI" id="CHEBI:30616"/>
    </ligand>
</feature>
<dbReference type="InterPro" id="IPR027417">
    <property type="entry name" value="P-loop_NTPase"/>
</dbReference>
<dbReference type="Pfam" id="PF13361">
    <property type="entry name" value="UvrD_C"/>
    <property type="match status" value="1"/>
</dbReference>
<dbReference type="AlphaFoldDB" id="A0A0P9D1J2"/>
<evidence type="ECO:0000256" key="9">
    <source>
        <dbReference type="ARBA" id="ARBA00034808"/>
    </source>
</evidence>
<comment type="catalytic activity">
    <reaction evidence="10">
        <text>ATP + H2O = ADP + phosphate + H(+)</text>
        <dbReference type="Rhea" id="RHEA:13065"/>
        <dbReference type="ChEBI" id="CHEBI:15377"/>
        <dbReference type="ChEBI" id="CHEBI:15378"/>
        <dbReference type="ChEBI" id="CHEBI:30616"/>
        <dbReference type="ChEBI" id="CHEBI:43474"/>
        <dbReference type="ChEBI" id="CHEBI:456216"/>
        <dbReference type="EC" id="5.6.2.4"/>
    </reaction>
</comment>
<dbReference type="PANTHER" id="PTHR11070">
    <property type="entry name" value="UVRD / RECB / PCRA DNA HELICASE FAMILY MEMBER"/>
    <property type="match status" value="1"/>
</dbReference>
<dbReference type="PANTHER" id="PTHR11070:SF2">
    <property type="entry name" value="ATP-DEPENDENT DNA HELICASE SRS2"/>
    <property type="match status" value="1"/>
</dbReference>
<dbReference type="Proteomes" id="UP000050482">
    <property type="component" value="Unassembled WGS sequence"/>
</dbReference>
<feature type="domain" description="UvrD-like helicase C-terminal" evidence="14">
    <location>
        <begin position="304"/>
        <end position="577"/>
    </location>
</feature>
<dbReference type="Pfam" id="PF00580">
    <property type="entry name" value="UvrD-helicase"/>
    <property type="match status" value="1"/>
</dbReference>
<dbReference type="InterPro" id="IPR013986">
    <property type="entry name" value="DExx_box_DNA_helicase_dom_sf"/>
</dbReference>
<dbReference type="STRING" id="471514.AN477_12885"/>
<feature type="compositionally biased region" description="Basic residues" evidence="12">
    <location>
        <begin position="768"/>
        <end position="779"/>
    </location>
</feature>
<evidence type="ECO:0000313" key="16">
    <source>
        <dbReference type="Proteomes" id="UP000050482"/>
    </source>
</evidence>
<dbReference type="CDD" id="cd17932">
    <property type="entry name" value="DEXQc_UvrD"/>
    <property type="match status" value="1"/>
</dbReference>
<feature type="domain" description="UvrD-like helicase ATP-binding" evidence="13">
    <location>
        <begin position="17"/>
        <end position="303"/>
    </location>
</feature>
<dbReference type="CDD" id="cd18807">
    <property type="entry name" value="SF1_C_UvrD"/>
    <property type="match status" value="1"/>
</dbReference>
<evidence type="ECO:0000256" key="2">
    <source>
        <dbReference type="ARBA" id="ARBA00022741"/>
    </source>
</evidence>
<comment type="caution">
    <text evidence="15">The sequence shown here is derived from an EMBL/GenBank/DDBJ whole genome shotgun (WGS) entry which is preliminary data.</text>
</comment>
<dbReference type="FunFam" id="1.10.486.10:FF:000003">
    <property type="entry name" value="ATP-dependent DNA helicase"/>
    <property type="match status" value="1"/>
</dbReference>
<dbReference type="SUPFAM" id="SSF52540">
    <property type="entry name" value="P-loop containing nucleoside triphosphate hydrolases"/>
    <property type="match status" value="1"/>
</dbReference>
<evidence type="ECO:0000259" key="14">
    <source>
        <dbReference type="PROSITE" id="PS51217"/>
    </source>
</evidence>
<accession>A0A0P9D1J2</accession>
<dbReference type="GO" id="GO:0003677">
    <property type="term" value="F:DNA binding"/>
    <property type="evidence" value="ECO:0007669"/>
    <property type="project" value="UniProtKB-KW"/>
</dbReference>
<evidence type="ECO:0000256" key="10">
    <source>
        <dbReference type="ARBA" id="ARBA00048988"/>
    </source>
</evidence>
<keyword evidence="5 11" id="KW-0067">ATP-binding</keyword>
<evidence type="ECO:0000256" key="3">
    <source>
        <dbReference type="ARBA" id="ARBA00022801"/>
    </source>
</evidence>
<evidence type="ECO:0000256" key="5">
    <source>
        <dbReference type="ARBA" id="ARBA00022840"/>
    </source>
</evidence>
<sequence length="779" mass="87614">MQQAPYDASATKNPLLKGLNPEQKNAVLTTEGPLLVVAGAGSGKTSVLTRRIAFLIQVRSVPVHEILAITFTNKAAREMKERIKQLIGRAADDLWMGTFHSICVKILRREAERIGYKPSFTILDGDDQRTAVQQAMLDLNYDLKKFDVYQIHATISRWKNEGGLATIKKNGSKKGKLTKESLQDEVALDVFEVYQKRLFAANSMDFDDLIGNTVQLFEQHADVLQKYQDKFRYIHVDEYQDTNHAQYRLVQLLAGKHQNICVVGDSDQAIYAWRGADISNILNFEKDYRDCQVITLETNYRSTQMILETANAVIRNNVRRKDKNLRSVRGQGNKIIVCTVTDSSDEAKYVAEQIETHVNNGGGFGDCAVLYRANAQSRALEEAFMQRAIPYTIVGGLTFYDRREIKDVFSYLRVLANPQDEIALLRIINTPKRGLGGQTVDKLLEFAHSNEMGLLDALGHGVEAGLTEKTAASAKTFHDVMHEVMMWMEGMTVTEILGELLHATGYRAMYAESHKKDDQQRLENIDELFSVTQSFDRRRHGTLLEFLAEVSLLSEVDKEKGKPEQAVRLMTLHASKGLEFPVVFLVGMEDGVFPHSRSIDDEEGLEEERNLCYVGITRAKDTLHLTHCTERTLYGQVMMREPSRFLSELPETHIERLSLTNDEIYNWGPGDRIRHPQYGEGIVLETKLVAVKTKADKAKSGTTDEPSKSKKTKAASKSGKKSDTSASEEITSPDPVVSTTEETSQPEPEKLEPQLVVMFHPSVGMKTIPKRHARPVSAD</sequence>
<evidence type="ECO:0000259" key="13">
    <source>
        <dbReference type="PROSITE" id="PS51198"/>
    </source>
</evidence>
<evidence type="ECO:0000256" key="7">
    <source>
        <dbReference type="ARBA" id="ARBA00023235"/>
    </source>
</evidence>
<dbReference type="PATRIC" id="fig|471514.4.peg.2397"/>
<dbReference type="EC" id="5.6.2.4" evidence="9"/>